<dbReference type="AlphaFoldDB" id="A0A8H3B3E0"/>
<organism evidence="1 2">
    <name type="scientific">Rhizoctonia solani</name>
    <dbReference type="NCBI Taxonomy" id="456999"/>
    <lineage>
        <taxon>Eukaryota</taxon>
        <taxon>Fungi</taxon>
        <taxon>Dikarya</taxon>
        <taxon>Basidiomycota</taxon>
        <taxon>Agaricomycotina</taxon>
        <taxon>Agaricomycetes</taxon>
        <taxon>Cantharellales</taxon>
        <taxon>Ceratobasidiaceae</taxon>
        <taxon>Rhizoctonia</taxon>
    </lineage>
</organism>
<name>A0A8H3B3E0_9AGAM</name>
<proteinExistence type="predicted"/>
<sequence>MAVSENLEFNKVWSVIDSGQFDASGYLQSTSPINQRGLSKSQPPALVKMTARLPIELLDLVAQYSSMDTQARLSPVSRDVYFVSVRALYASIPDMTVSHTTKCLLTLSGKPEIACLVRSFYFFPSSFHALRAFRTLITRALGNMTNLHTLSLGLDTFPASSLVQFSFRLRKLVYTHSYYEPHPVSQLLSTQPTIEELTLLCPPHDISTLDRDALPALKKLSAPIWLLPKLLLSRMSRLTQLRVIGNMAEADQFFQLGALFKVAEPPDSLELAIGMDATTHLMITQIVSLGLALIGLAAPFISSLRVDIHQGYIQQDKLQNMFAFVLPRFPNLKTLVVMSLPPPPSAHTSDSPRTRLLQARPETGAIASLCDVLRSMSASPVDTSILFPTPQVESDQTPSQQDPILDPLYDKACQLEILKVWYRIHPKLERVLFPGRGYIFTNEECERDD</sequence>
<evidence type="ECO:0000313" key="1">
    <source>
        <dbReference type="EMBL" id="CAE6446986.1"/>
    </source>
</evidence>
<reference evidence="1" key="1">
    <citation type="submission" date="2021-01" db="EMBL/GenBank/DDBJ databases">
        <authorList>
            <person name="Kaushik A."/>
        </authorList>
    </citation>
    <scope>NUCLEOTIDE SEQUENCE</scope>
    <source>
        <strain evidence="1">AG6-10EEA</strain>
    </source>
</reference>
<dbReference type="Proteomes" id="UP000663853">
    <property type="component" value="Unassembled WGS sequence"/>
</dbReference>
<evidence type="ECO:0000313" key="2">
    <source>
        <dbReference type="Proteomes" id="UP000663853"/>
    </source>
</evidence>
<gene>
    <name evidence="1" type="ORF">RDB_LOCUS44041</name>
</gene>
<comment type="caution">
    <text evidence="1">The sequence shown here is derived from an EMBL/GenBank/DDBJ whole genome shotgun (WGS) entry which is preliminary data.</text>
</comment>
<dbReference type="EMBL" id="CAJMXA010000934">
    <property type="protein sequence ID" value="CAE6446986.1"/>
    <property type="molecule type" value="Genomic_DNA"/>
</dbReference>
<accession>A0A8H3B3E0</accession>
<protein>
    <submittedName>
        <fullName evidence="1">Uncharacterized protein</fullName>
    </submittedName>
</protein>